<dbReference type="Proteomes" id="UP000638263">
    <property type="component" value="Unassembled WGS sequence"/>
</dbReference>
<accession>A0A917RY91</accession>
<dbReference type="EMBL" id="BMMH01000030">
    <property type="protein sequence ID" value="GGL42243.1"/>
    <property type="molecule type" value="Genomic_DNA"/>
</dbReference>
<gene>
    <name evidence="1" type="ORF">GCM10011588_66260</name>
</gene>
<protein>
    <submittedName>
        <fullName evidence="1">Uncharacterized protein</fullName>
    </submittedName>
</protein>
<keyword evidence="2" id="KW-1185">Reference proteome</keyword>
<proteinExistence type="predicted"/>
<reference evidence="1" key="2">
    <citation type="submission" date="2020-09" db="EMBL/GenBank/DDBJ databases">
        <authorList>
            <person name="Sun Q."/>
            <person name="Zhou Y."/>
        </authorList>
    </citation>
    <scope>NUCLEOTIDE SEQUENCE</scope>
    <source>
        <strain evidence="1">CGMCC 4.3508</strain>
    </source>
</reference>
<evidence type="ECO:0000313" key="1">
    <source>
        <dbReference type="EMBL" id="GGL42243.1"/>
    </source>
</evidence>
<name>A0A917RY91_9NOCA</name>
<comment type="caution">
    <text evidence="1">The sequence shown here is derived from an EMBL/GenBank/DDBJ whole genome shotgun (WGS) entry which is preliminary data.</text>
</comment>
<evidence type="ECO:0000313" key="2">
    <source>
        <dbReference type="Proteomes" id="UP000638263"/>
    </source>
</evidence>
<sequence length="224" mass="24829">MISAGTFARQNSIWDSCAPALGEVVRWANKNSQPLGKSVRSYSETGRHSLLAEVAFLLAKNNTDGGRLTRFKIEEDARKFVTRLPRSELSKTPLTKEEWAEVDKLSGRIEQYLNGKIGVQFSPTIPGCGVVDITFADIQCASELIEVKAVTRPFRSMDYRQIVTYIAMLHAAGHQINTATLLNPRRSRYVSINIEDLAATASGKSKVEVMHDITTWMIGLQVSA</sequence>
<reference evidence="1" key="1">
    <citation type="journal article" date="2014" name="Int. J. Syst. Evol. Microbiol.">
        <title>Complete genome sequence of Corynebacterium casei LMG S-19264T (=DSM 44701T), isolated from a smear-ripened cheese.</title>
        <authorList>
            <consortium name="US DOE Joint Genome Institute (JGI-PGF)"/>
            <person name="Walter F."/>
            <person name="Albersmeier A."/>
            <person name="Kalinowski J."/>
            <person name="Ruckert C."/>
        </authorList>
    </citation>
    <scope>NUCLEOTIDE SEQUENCE</scope>
    <source>
        <strain evidence="1">CGMCC 4.3508</strain>
    </source>
</reference>
<organism evidence="1 2">
    <name type="scientific">Nocardia jinanensis</name>
    <dbReference type="NCBI Taxonomy" id="382504"/>
    <lineage>
        <taxon>Bacteria</taxon>
        <taxon>Bacillati</taxon>
        <taxon>Actinomycetota</taxon>
        <taxon>Actinomycetes</taxon>
        <taxon>Mycobacteriales</taxon>
        <taxon>Nocardiaceae</taxon>
        <taxon>Nocardia</taxon>
    </lineage>
</organism>
<dbReference type="AlphaFoldDB" id="A0A917RY91"/>